<feature type="binding site" evidence="3">
    <location>
        <begin position="492"/>
        <end position="499"/>
    </location>
    <ligand>
        <name>ATP</name>
        <dbReference type="ChEBI" id="CHEBI:30616"/>
    </ligand>
</feature>
<keyword evidence="5" id="KW-0472">Membrane</keyword>
<gene>
    <name evidence="7" type="ORF">AWB85_21415</name>
</gene>
<feature type="transmembrane region" description="Helical" evidence="5">
    <location>
        <begin position="182"/>
        <end position="200"/>
    </location>
</feature>
<name>A0A179VGD1_9MYCO</name>
<feature type="transmembrane region" description="Helical" evidence="5">
    <location>
        <begin position="90"/>
        <end position="123"/>
    </location>
</feature>
<evidence type="ECO:0000259" key="6">
    <source>
        <dbReference type="PROSITE" id="PS50901"/>
    </source>
</evidence>
<comment type="caution">
    <text evidence="7">The sequence shown here is derived from an EMBL/GenBank/DDBJ whole genome shotgun (WGS) entry which is preliminary data.</text>
</comment>
<dbReference type="EMBL" id="LQYE01000007">
    <property type="protein sequence ID" value="OAT69326.1"/>
    <property type="molecule type" value="Genomic_DNA"/>
</dbReference>
<dbReference type="SMART" id="SM00382">
    <property type="entry name" value="AAA"/>
    <property type="match status" value="1"/>
</dbReference>
<feature type="region of interest" description="Disordered" evidence="4">
    <location>
        <begin position="345"/>
        <end position="370"/>
    </location>
</feature>
<dbReference type="RefSeq" id="WP_064628822.1">
    <property type="nucleotide sequence ID" value="NZ_LQYE01000007.1"/>
</dbReference>
<evidence type="ECO:0000256" key="2">
    <source>
        <dbReference type="ARBA" id="ARBA00022840"/>
    </source>
</evidence>
<evidence type="ECO:0000256" key="5">
    <source>
        <dbReference type="SAM" id="Phobius"/>
    </source>
</evidence>
<evidence type="ECO:0000256" key="1">
    <source>
        <dbReference type="ARBA" id="ARBA00022741"/>
    </source>
</evidence>
<keyword evidence="5" id="KW-1133">Transmembrane helix</keyword>
<feature type="domain" description="FtsK" evidence="6">
    <location>
        <begin position="475"/>
        <end position="667"/>
    </location>
</feature>
<accession>A0A179VGD1</accession>
<dbReference type="InterPro" id="IPR003593">
    <property type="entry name" value="AAA+_ATPase"/>
</dbReference>
<sequence length="937" mass="102917">MAEPTPPPGVAPKPGRPYATHSDELTRPVAAGEATSAAQKAKTAQEWRYIILGAIALGVFVAYAKVWPVVQTALYRPSPLRDYLLPPSTQPLFVVAGVGVGWFWLMFLAIPAALGVSAGLWWIGVATHNRRARTGRQGQVRPGQEWRGERFAGGPILAAAGAGWLLAGGVLLRWMAPATANLIGQLLVIGVFAVAVWGYVQLISWVRARSVLAQQINRIAFLTGPTLGWPDLRGDRVRVLQRSLLRGEPAFPKVLELLYAQHPRDIGADQTIEVEHILLTVTGRTYQLTNEILTKKLVAIETVLCDEESDRQDAETVLAPQVAAWFDTTARIINVEVCDEPVDKAARRDDEGKSETSAQDSAAEGDDAAKVDANAAATELDKIAGRIKEFTIEFVLGPKVNNGYRRGIIESAVADTFGGSWSAEWSLISRRVRFVRSPGLETLVDPPLEFPVVNRKVIRQLYKKSKIPFAVDAYGNVIVWDFRLSPHFLVAGPTSTGKTSLLMTVATQCARRGFNVMWIDPKGQDSPGLYSFPNFSMVTRGFDVDGMVAHTAALRFIADTMRERYAQVKANPNKADDFDPIIVICDEFSNLVTELTRFYMKYKNSRIDKGKFPTEEDVGTILRTARAVGIHLVIGLQRPDTAFIAGEARDNTSLRVAMGRLRSKEAAMMMFNDPMAGTRLEPGIKGRGTVQLPDNTFREIQVFYTPLAPATAEQVAALSPHERDILTQLSDVESFWPRVVVNSVLREFDEEAPPSFAQIRDSEIVLAAEHPELDPLSDQYVPPVMGRRKPTMDDLAEVHAGGPDPLAGQSLLAGMLAEGSVVDVVDKLGAADVGELGASLGTDVDGYADEYLPNIDEEYGPMYPMAANELTVGDLVDISVDGSGDWRYIHAEPYWCDYDNGEERVIIPYREIGDSQETGDIDVDPHEVYQVRQPIMK</sequence>
<organism evidence="7 8">
    <name type="scientific">Mycobacteroides immunogenum</name>
    <dbReference type="NCBI Taxonomy" id="83262"/>
    <lineage>
        <taxon>Bacteria</taxon>
        <taxon>Bacillati</taxon>
        <taxon>Actinomycetota</taxon>
        <taxon>Actinomycetes</taxon>
        <taxon>Mycobacteriales</taxon>
        <taxon>Mycobacteriaceae</taxon>
        <taxon>Mycobacteroides</taxon>
    </lineage>
</organism>
<dbReference type="PANTHER" id="PTHR22683">
    <property type="entry name" value="SPORULATION PROTEIN RELATED"/>
    <property type="match status" value="1"/>
</dbReference>
<dbReference type="Pfam" id="PF01580">
    <property type="entry name" value="FtsK_SpoIIIE"/>
    <property type="match status" value="1"/>
</dbReference>
<dbReference type="CDD" id="cd01127">
    <property type="entry name" value="TrwB_TraG_TraD_VirD4"/>
    <property type="match status" value="1"/>
</dbReference>
<dbReference type="PANTHER" id="PTHR22683:SF41">
    <property type="entry name" value="DNA TRANSLOCASE FTSK"/>
    <property type="match status" value="1"/>
</dbReference>
<feature type="region of interest" description="Disordered" evidence="4">
    <location>
        <begin position="1"/>
        <end position="22"/>
    </location>
</feature>
<dbReference type="GO" id="GO:0003677">
    <property type="term" value="F:DNA binding"/>
    <property type="evidence" value="ECO:0007669"/>
    <property type="project" value="InterPro"/>
</dbReference>
<dbReference type="SUPFAM" id="SSF52540">
    <property type="entry name" value="P-loop containing nucleoside triphosphate hydrolases"/>
    <property type="match status" value="1"/>
</dbReference>
<dbReference type="GO" id="GO:0051301">
    <property type="term" value="P:cell division"/>
    <property type="evidence" value="ECO:0007669"/>
    <property type="project" value="UniProtKB-KW"/>
</dbReference>
<feature type="compositionally biased region" description="Pro residues" evidence="4">
    <location>
        <begin position="1"/>
        <end position="15"/>
    </location>
</feature>
<keyword evidence="7" id="KW-0132">Cell division</keyword>
<evidence type="ECO:0000313" key="7">
    <source>
        <dbReference type="EMBL" id="OAT69326.1"/>
    </source>
</evidence>
<evidence type="ECO:0000256" key="4">
    <source>
        <dbReference type="SAM" id="MobiDB-lite"/>
    </source>
</evidence>
<keyword evidence="5" id="KW-0812">Transmembrane</keyword>
<dbReference type="Gene3D" id="3.40.50.300">
    <property type="entry name" value="P-loop containing nucleotide triphosphate hydrolases"/>
    <property type="match status" value="1"/>
</dbReference>
<keyword evidence="2 3" id="KW-0067">ATP-binding</keyword>
<dbReference type="Proteomes" id="UP000186919">
    <property type="component" value="Unassembled WGS sequence"/>
</dbReference>
<dbReference type="InterPro" id="IPR050206">
    <property type="entry name" value="FtsK/SpoIIIE/SftA"/>
</dbReference>
<dbReference type="PROSITE" id="PS50901">
    <property type="entry name" value="FTSK"/>
    <property type="match status" value="1"/>
</dbReference>
<dbReference type="GO" id="GO:0005524">
    <property type="term" value="F:ATP binding"/>
    <property type="evidence" value="ECO:0007669"/>
    <property type="project" value="UniProtKB-UniRule"/>
</dbReference>
<evidence type="ECO:0000313" key="8">
    <source>
        <dbReference type="Proteomes" id="UP000186919"/>
    </source>
</evidence>
<keyword evidence="7" id="KW-0131">Cell cycle</keyword>
<proteinExistence type="predicted"/>
<feature type="transmembrane region" description="Helical" evidence="5">
    <location>
        <begin position="49"/>
        <end position="70"/>
    </location>
</feature>
<protein>
    <submittedName>
        <fullName evidence="7">Cell division protein FtsK</fullName>
    </submittedName>
</protein>
<dbReference type="AlphaFoldDB" id="A0A179VGD1"/>
<feature type="compositionally biased region" description="Basic and acidic residues" evidence="4">
    <location>
        <begin position="345"/>
        <end position="354"/>
    </location>
</feature>
<dbReference type="InterPro" id="IPR002543">
    <property type="entry name" value="FtsK_dom"/>
</dbReference>
<keyword evidence="1 3" id="KW-0547">Nucleotide-binding</keyword>
<dbReference type="InterPro" id="IPR027417">
    <property type="entry name" value="P-loop_NTPase"/>
</dbReference>
<reference evidence="7 8" key="1">
    <citation type="submission" date="2016-01" db="EMBL/GenBank/DDBJ databases">
        <title>Mycobacterium immunogenum strain CD11_6 genome sequencing and assembly.</title>
        <authorList>
            <person name="Kaur G."/>
            <person name="Nair G.R."/>
            <person name="Mayilraj S."/>
        </authorList>
    </citation>
    <scope>NUCLEOTIDE SEQUENCE [LARGE SCALE GENOMIC DNA]</scope>
    <source>
        <strain evidence="7 8">CD11-6</strain>
    </source>
</reference>
<evidence type="ECO:0000256" key="3">
    <source>
        <dbReference type="PROSITE-ProRule" id="PRU00289"/>
    </source>
</evidence>